<dbReference type="PROSITE" id="PS00722">
    <property type="entry name" value="FTHFS_2"/>
    <property type="match status" value="1"/>
</dbReference>
<evidence type="ECO:0000256" key="3">
    <source>
        <dbReference type="ARBA" id="ARBA00005559"/>
    </source>
</evidence>
<dbReference type="FunFam" id="3.40.50.300:FF:001522">
    <property type="entry name" value="Probable MIS1-C1-tetrahydrofolate synthase, mitochondrial"/>
    <property type="match status" value="1"/>
</dbReference>
<keyword evidence="16" id="KW-0378">Hydrolase</keyword>
<dbReference type="InterPro" id="IPR000559">
    <property type="entry name" value="Formate_THF_ligase"/>
</dbReference>
<comment type="similarity">
    <text evidence="3">In the N-terminal section; belongs to the tetrahydrofolate dehydrogenase/cyclohydrolase family.</text>
</comment>
<dbReference type="GO" id="GO:0009257">
    <property type="term" value="P:10-formyltetrahydrofolate biosynthetic process"/>
    <property type="evidence" value="ECO:0007669"/>
    <property type="project" value="UniProtKB-ARBA"/>
</dbReference>
<evidence type="ECO:0000256" key="1">
    <source>
        <dbReference type="ARBA" id="ARBA00004496"/>
    </source>
</evidence>
<evidence type="ECO:0000256" key="9">
    <source>
        <dbReference type="ARBA" id="ARBA00017592"/>
    </source>
</evidence>
<keyword evidence="17" id="KW-0067">ATP-binding</keyword>
<dbReference type="PROSITE" id="PS00766">
    <property type="entry name" value="THF_DHG_CYH_1"/>
    <property type="match status" value="1"/>
</dbReference>
<dbReference type="InterPro" id="IPR020630">
    <property type="entry name" value="THF_DH/CycHdrlase_cat_dom"/>
</dbReference>
<dbReference type="EC" id="3.5.4.9" evidence="7"/>
<evidence type="ECO:0000256" key="8">
    <source>
        <dbReference type="ARBA" id="ARBA00012859"/>
    </source>
</evidence>
<dbReference type="FunFam" id="3.10.410.10:FF:000001">
    <property type="entry name" value="Putative formate--tetrahydrofolate ligase"/>
    <property type="match status" value="1"/>
</dbReference>
<dbReference type="InterPro" id="IPR036291">
    <property type="entry name" value="NAD(P)-bd_dom_sf"/>
</dbReference>
<comment type="subunit">
    <text evidence="5">Homodimer.</text>
</comment>
<comment type="catalytic activity">
    <reaction evidence="25">
        <text>(6R)-5,10-methylene-5,6,7,8-tetrahydrofolate + NADP(+) = (6R)-5,10-methenyltetrahydrofolate + NADPH</text>
        <dbReference type="Rhea" id="RHEA:22812"/>
        <dbReference type="ChEBI" id="CHEBI:15636"/>
        <dbReference type="ChEBI" id="CHEBI:57455"/>
        <dbReference type="ChEBI" id="CHEBI:57783"/>
        <dbReference type="ChEBI" id="CHEBI:58349"/>
        <dbReference type="EC" id="1.5.1.5"/>
    </reaction>
</comment>
<dbReference type="PRINTS" id="PR00085">
    <property type="entry name" value="THFDHDRGNASE"/>
</dbReference>
<dbReference type="Gene3D" id="3.40.50.300">
    <property type="entry name" value="P-loop containing nucleotide triphosphate hydrolases"/>
    <property type="match status" value="2"/>
</dbReference>
<evidence type="ECO:0000256" key="5">
    <source>
        <dbReference type="ARBA" id="ARBA00011738"/>
    </source>
</evidence>
<feature type="domain" description="Tetrahydrofolate dehydrogenase/cyclohydrolase catalytic" evidence="26">
    <location>
        <begin position="6"/>
        <end position="124"/>
    </location>
</feature>
<dbReference type="SUPFAM" id="SSF53223">
    <property type="entry name" value="Aminoacid dehydrogenase-like, N-terminal domain"/>
    <property type="match status" value="1"/>
</dbReference>
<evidence type="ECO:0000313" key="29">
    <source>
        <dbReference type="Proteomes" id="UP000494106"/>
    </source>
</evidence>
<dbReference type="CDD" id="cd01080">
    <property type="entry name" value="NAD_bind_m-THF_DH_Cyclohyd"/>
    <property type="match status" value="1"/>
</dbReference>
<name>A0A8S1AIQ0_ARCPL</name>
<evidence type="ECO:0000256" key="22">
    <source>
        <dbReference type="ARBA" id="ARBA00023268"/>
    </source>
</evidence>
<dbReference type="FunFam" id="3.40.50.300:FF:000245">
    <property type="entry name" value="C-1-tetrahydrofolate synthase, cytoplasmic"/>
    <property type="match status" value="1"/>
</dbReference>
<evidence type="ECO:0000256" key="11">
    <source>
        <dbReference type="ARBA" id="ARBA00022563"/>
    </source>
</evidence>
<dbReference type="Gene3D" id="3.10.410.10">
    <property type="entry name" value="Formyltetrahydrofolate synthetase, domain 3"/>
    <property type="match status" value="1"/>
</dbReference>
<dbReference type="InterPro" id="IPR020631">
    <property type="entry name" value="THF_DH/CycHdrlase_NAD-bd_dom"/>
</dbReference>
<evidence type="ECO:0000256" key="7">
    <source>
        <dbReference type="ARBA" id="ARBA00012776"/>
    </source>
</evidence>
<keyword evidence="15" id="KW-0658">Purine biosynthesis</keyword>
<keyword evidence="18" id="KW-0521">NADP</keyword>
<dbReference type="Pfam" id="PF00763">
    <property type="entry name" value="THF_DHG_CYH"/>
    <property type="match status" value="1"/>
</dbReference>
<comment type="catalytic activity">
    <reaction evidence="24">
        <text>(6S)-5,6,7,8-tetrahydrofolate + formate + ATP = (6R)-10-formyltetrahydrofolate + ADP + phosphate</text>
        <dbReference type="Rhea" id="RHEA:20221"/>
        <dbReference type="ChEBI" id="CHEBI:15740"/>
        <dbReference type="ChEBI" id="CHEBI:30616"/>
        <dbReference type="ChEBI" id="CHEBI:43474"/>
        <dbReference type="ChEBI" id="CHEBI:57453"/>
        <dbReference type="ChEBI" id="CHEBI:195366"/>
        <dbReference type="ChEBI" id="CHEBI:456216"/>
        <dbReference type="EC" id="6.3.4.3"/>
    </reaction>
</comment>
<accession>A0A8S1AIQ0</accession>
<dbReference type="GO" id="GO:0006164">
    <property type="term" value="P:purine nucleotide biosynthetic process"/>
    <property type="evidence" value="ECO:0007669"/>
    <property type="project" value="UniProtKB-KW"/>
</dbReference>
<evidence type="ECO:0000256" key="12">
    <source>
        <dbReference type="ARBA" id="ARBA00022598"/>
    </source>
</evidence>
<dbReference type="GO" id="GO:0005524">
    <property type="term" value="F:ATP binding"/>
    <property type="evidence" value="ECO:0007669"/>
    <property type="project" value="UniProtKB-KW"/>
</dbReference>
<dbReference type="PANTHER" id="PTHR48099">
    <property type="entry name" value="C-1-TETRAHYDROFOLATE SYNTHASE, CYTOPLASMIC-RELATED"/>
    <property type="match status" value="1"/>
</dbReference>
<dbReference type="GO" id="GO:0004488">
    <property type="term" value="F:methylenetetrahydrofolate dehydrogenase (NADP+) activity"/>
    <property type="evidence" value="ECO:0007669"/>
    <property type="project" value="UniProtKB-EC"/>
</dbReference>
<evidence type="ECO:0000256" key="20">
    <source>
        <dbReference type="ARBA" id="ARBA00023102"/>
    </source>
</evidence>
<dbReference type="InterPro" id="IPR046346">
    <property type="entry name" value="Aminoacid_DH-like_N_sf"/>
</dbReference>
<keyword evidence="20" id="KW-0368">Histidine biosynthesis</keyword>
<evidence type="ECO:0000259" key="27">
    <source>
        <dbReference type="Pfam" id="PF02882"/>
    </source>
</evidence>
<comment type="catalytic activity">
    <reaction evidence="23">
        <text>(6R)-5,10-methenyltetrahydrofolate + H2O = (6R)-10-formyltetrahydrofolate + H(+)</text>
        <dbReference type="Rhea" id="RHEA:23700"/>
        <dbReference type="ChEBI" id="CHEBI:15377"/>
        <dbReference type="ChEBI" id="CHEBI:15378"/>
        <dbReference type="ChEBI" id="CHEBI:57455"/>
        <dbReference type="ChEBI" id="CHEBI:195366"/>
        <dbReference type="EC" id="3.5.4.9"/>
    </reaction>
</comment>
<evidence type="ECO:0000256" key="13">
    <source>
        <dbReference type="ARBA" id="ARBA00022605"/>
    </source>
</evidence>
<dbReference type="FunFam" id="1.10.8.770:FF:000001">
    <property type="entry name" value="Methylenetetrahydrofolate dehydrogenase (NADP+ dependent) 1 like"/>
    <property type="match status" value="1"/>
</dbReference>
<keyword evidence="12" id="KW-0436">Ligase</keyword>
<keyword evidence="14" id="KW-0547">Nucleotide-binding</keyword>
<keyword evidence="10" id="KW-0963">Cytoplasm</keyword>
<evidence type="ECO:0000256" key="18">
    <source>
        <dbReference type="ARBA" id="ARBA00022857"/>
    </source>
</evidence>
<dbReference type="FunFam" id="3.40.50.10860:FF:000005">
    <property type="entry name" value="C-1-tetrahydrofolate synthase, cytoplasmic, putative"/>
    <property type="match status" value="1"/>
</dbReference>
<reference evidence="28 29" key="1">
    <citation type="submission" date="2020-04" db="EMBL/GenBank/DDBJ databases">
        <authorList>
            <person name="Wallbank WR R."/>
            <person name="Pardo Diaz C."/>
            <person name="Kozak K."/>
            <person name="Martin S."/>
            <person name="Jiggins C."/>
            <person name="Moest M."/>
            <person name="Warren A I."/>
            <person name="Byers J.R.P. K."/>
            <person name="Montejo-Kovacevich G."/>
            <person name="Yen C E."/>
        </authorList>
    </citation>
    <scope>NUCLEOTIDE SEQUENCE [LARGE SCALE GENOMIC DNA]</scope>
</reference>
<evidence type="ECO:0000256" key="17">
    <source>
        <dbReference type="ARBA" id="ARBA00022840"/>
    </source>
</evidence>
<dbReference type="GO" id="GO:0009086">
    <property type="term" value="P:methionine biosynthetic process"/>
    <property type="evidence" value="ECO:0007669"/>
    <property type="project" value="UniProtKB-KW"/>
</dbReference>
<evidence type="ECO:0000256" key="23">
    <source>
        <dbReference type="ARBA" id="ARBA00036357"/>
    </source>
</evidence>
<dbReference type="Pfam" id="PF01268">
    <property type="entry name" value="FTHFS"/>
    <property type="match status" value="1"/>
</dbReference>
<evidence type="ECO:0000256" key="19">
    <source>
        <dbReference type="ARBA" id="ARBA00023002"/>
    </source>
</evidence>
<dbReference type="AlphaFoldDB" id="A0A8S1AIQ0"/>
<evidence type="ECO:0000313" key="28">
    <source>
        <dbReference type="EMBL" id="CAB3245866.1"/>
    </source>
</evidence>
<evidence type="ECO:0000256" key="4">
    <source>
        <dbReference type="ARBA" id="ARBA00006985"/>
    </source>
</evidence>
<evidence type="ECO:0000256" key="14">
    <source>
        <dbReference type="ARBA" id="ARBA00022741"/>
    </source>
</evidence>
<evidence type="ECO:0000256" key="6">
    <source>
        <dbReference type="ARBA" id="ARBA00012295"/>
    </source>
</evidence>
<comment type="subcellular location">
    <subcellularLocation>
        <location evidence="1">Cytoplasm</location>
    </subcellularLocation>
</comment>
<evidence type="ECO:0000256" key="16">
    <source>
        <dbReference type="ARBA" id="ARBA00022801"/>
    </source>
</evidence>
<dbReference type="PANTHER" id="PTHR48099:SF5">
    <property type="entry name" value="C-1-TETRAHYDROFOLATE SYNTHASE, CYTOPLASMIC"/>
    <property type="match status" value="1"/>
</dbReference>
<dbReference type="InterPro" id="IPR020867">
    <property type="entry name" value="THF_DH/CycHdrlase_CS"/>
</dbReference>
<dbReference type="GO" id="GO:0046655">
    <property type="term" value="P:folic acid metabolic process"/>
    <property type="evidence" value="ECO:0007669"/>
    <property type="project" value="UniProtKB-ARBA"/>
</dbReference>
<evidence type="ECO:0000256" key="15">
    <source>
        <dbReference type="ARBA" id="ARBA00022755"/>
    </source>
</evidence>
<dbReference type="SUPFAM" id="SSF52540">
    <property type="entry name" value="P-loop containing nucleoside triphosphate hydrolases"/>
    <property type="match status" value="1"/>
</dbReference>
<dbReference type="Gene3D" id="3.40.50.10860">
    <property type="entry name" value="Leucine Dehydrogenase, chain A, domain 1"/>
    <property type="match status" value="1"/>
</dbReference>
<keyword evidence="21" id="KW-0486">Methionine biosynthesis</keyword>
<sequence length="933" mass="100053">MVAIPISGTSVAGSIQNELRQEVAEAQVQSAAFSPKLAIVQVGGREDSNVYIRMKLKAAQNIGVEAEHIKLPSDITETELLAKITSLNESPSVHGIIVQMPLDTVHPINPHIITDAVSPDKDVDGLNTVNEGRVAVGDFSGFVPCTPAGCIELIKRAGVSIAGKNVVVLGRSRIVGTPVAELLKWENATVTVCHSKTKNLSDITKTADILVVAIGRPEMVRGSWVKPGAVVIDCGINAIDDPSKASGKRLVGDVAYEEAALVASHVTPVPGGVGPMTVAMLMRNTVLAARRQLNRLLAPTWPLRPLRITPLSPPPSDIVIARSQKPKDISELAHEIGLFPNEVSQYGRTKAKISLSVLERFRNTRGGKYIVVAGITPTPLGEGKSTTLLGLVQALSAHRGRNSFAVMRQPSQGPTFGVKGGAAGGGYSQVIPMEEFNLHLTGDIHAVTAANNLLAAQMDARIFHELTQKDGPLFDRLVPKVKGIRKFSPIQLRRLKRLGINKTDPDSLTNEEKVKFARLNIDTNKIMWNRVVDLNDRYLRKITVGQSPTEKGFTRETAFDISVASEIMAILALGNDIDDIKERLANMVVALDKNGNPVTADDLGMTGALLVLLRDAFEPTLMQSLEGSPVLVHTGPFANIAHGCSSILADKLAMKLAGENGYVATEAGFGSDIGMEKFFDIKCRASGDTPHCAVIVSTVRALKMHGGGPPVSPGQPLHDVYVQENLELLSKGLCNLGKHISNGNKFGVPVVIAINKHGNDTLAELNMVKEYALKNGAFRAVLCDHWAKGGLGAVELADAVIEACDASSNFQFLYSLDLSIQDKIKKIATEMYGAGKIEYTDEVIEKIKQFTEMGYDKFPICMAKTSNSLTGDPAIKGAPTGFTMRINGIFVSVGAGFVVPMVGEISRMPGLPTRPSIYDIDLNTKTGEIEGLF</sequence>
<keyword evidence="11" id="KW-0554">One-carbon metabolism</keyword>
<dbReference type="FunFam" id="3.40.50.720:FF:000006">
    <property type="entry name" value="Bifunctional protein FolD"/>
    <property type="match status" value="1"/>
</dbReference>
<dbReference type="InterPro" id="IPR020628">
    <property type="entry name" value="Formate_THF_ligase_CS"/>
</dbReference>
<evidence type="ECO:0000256" key="24">
    <source>
        <dbReference type="ARBA" id="ARBA00049033"/>
    </source>
</evidence>
<keyword evidence="19" id="KW-0560">Oxidoreductase</keyword>
<dbReference type="HAMAP" id="MF_01576">
    <property type="entry name" value="THF_DHG_CYH"/>
    <property type="match status" value="1"/>
</dbReference>
<dbReference type="CDD" id="cd00477">
    <property type="entry name" value="FTHFS"/>
    <property type="match status" value="1"/>
</dbReference>
<dbReference type="Gene3D" id="3.40.50.720">
    <property type="entry name" value="NAD(P)-binding Rossmann-like Domain"/>
    <property type="match status" value="1"/>
</dbReference>
<keyword evidence="22" id="KW-0511">Multifunctional enzyme</keyword>
<dbReference type="HAMAP" id="MF_01543">
    <property type="entry name" value="FTHFS"/>
    <property type="match status" value="1"/>
</dbReference>
<organism evidence="28 29">
    <name type="scientific">Arctia plantaginis</name>
    <name type="common">Wood tiger moth</name>
    <name type="synonym">Phalaena plantaginis</name>
    <dbReference type="NCBI Taxonomy" id="874455"/>
    <lineage>
        <taxon>Eukaryota</taxon>
        <taxon>Metazoa</taxon>
        <taxon>Ecdysozoa</taxon>
        <taxon>Arthropoda</taxon>
        <taxon>Hexapoda</taxon>
        <taxon>Insecta</taxon>
        <taxon>Pterygota</taxon>
        <taxon>Neoptera</taxon>
        <taxon>Endopterygota</taxon>
        <taxon>Lepidoptera</taxon>
        <taxon>Glossata</taxon>
        <taxon>Ditrysia</taxon>
        <taxon>Noctuoidea</taxon>
        <taxon>Erebidae</taxon>
        <taxon>Arctiinae</taxon>
        <taxon>Arctia</taxon>
    </lineage>
</organism>
<dbReference type="GO" id="GO:0000105">
    <property type="term" value="P:L-histidine biosynthetic process"/>
    <property type="evidence" value="ECO:0007669"/>
    <property type="project" value="UniProtKB-KW"/>
</dbReference>
<dbReference type="Gene3D" id="1.10.8.770">
    <property type="match status" value="1"/>
</dbReference>
<dbReference type="SUPFAM" id="SSF51735">
    <property type="entry name" value="NAD(P)-binding Rossmann-fold domains"/>
    <property type="match status" value="1"/>
</dbReference>
<feature type="domain" description="Tetrahydrofolate dehydrogenase/cyclohydrolase NAD(P)-binding" evidence="27">
    <location>
        <begin position="144"/>
        <end position="292"/>
    </location>
</feature>
<dbReference type="EC" id="6.3.4.3" evidence="6"/>
<dbReference type="GO" id="GO:0005829">
    <property type="term" value="C:cytosol"/>
    <property type="evidence" value="ECO:0007669"/>
    <property type="project" value="TreeGrafter"/>
</dbReference>
<dbReference type="GO" id="GO:0035999">
    <property type="term" value="P:tetrahydrofolate interconversion"/>
    <property type="evidence" value="ECO:0007669"/>
    <property type="project" value="UniProtKB-ARBA"/>
</dbReference>
<dbReference type="EC" id="1.5.1.5" evidence="8"/>
<dbReference type="GO" id="GO:0004329">
    <property type="term" value="F:formate-tetrahydrofolate ligase activity"/>
    <property type="evidence" value="ECO:0007669"/>
    <property type="project" value="UniProtKB-EC"/>
</dbReference>
<keyword evidence="13" id="KW-0028">Amino-acid biosynthesis</keyword>
<evidence type="ECO:0000256" key="25">
    <source>
        <dbReference type="ARBA" id="ARBA00052194"/>
    </source>
</evidence>
<evidence type="ECO:0000256" key="21">
    <source>
        <dbReference type="ARBA" id="ARBA00023167"/>
    </source>
</evidence>
<protein>
    <recommendedName>
        <fullName evidence="9">C-1-tetrahydrofolate synthase, cytoplasmic</fullName>
        <ecNumber evidence="8">1.5.1.5</ecNumber>
        <ecNumber evidence="7">3.5.4.9</ecNumber>
        <ecNumber evidence="6">6.3.4.3</ecNumber>
    </recommendedName>
</protein>
<keyword evidence="29" id="KW-1185">Reference proteome</keyword>
<dbReference type="GO" id="GO:0004477">
    <property type="term" value="F:methenyltetrahydrofolate cyclohydrolase activity"/>
    <property type="evidence" value="ECO:0007669"/>
    <property type="project" value="UniProtKB-EC"/>
</dbReference>
<evidence type="ECO:0000256" key="2">
    <source>
        <dbReference type="ARBA" id="ARBA00004777"/>
    </source>
</evidence>
<dbReference type="PROSITE" id="PS00767">
    <property type="entry name" value="THF_DHG_CYH_2"/>
    <property type="match status" value="1"/>
</dbReference>
<comment type="similarity">
    <text evidence="4">In the C-terminal section; belongs to the formate--tetrahydrofolate ligase family.</text>
</comment>
<comment type="pathway">
    <text evidence="2">One-carbon metabolism; tetrahydrofolate interconversion.</text>
</comment>
<comment type="caution">
    <text evidence="28">The sequence shown here is derived from an EMBL/GenBank/DDBJ whole genome shotgun (WGS) entry which is preliminary data.</text>
</comment>
<dbReference type="PROSITE" id="PS00721">
    <property type="entry name" value="FTHFS_1"/>
    <property type="match status" value="1"/>
</dbReference>
<proteinExistence type="inferred from homology"/>
<dbReference type="OrthoDB" id="1845775at2759"/>
<dbReference type="InterPro" id="IPR000672">
    <property type="entry name" value="THF_DH/CycHdrlase"/>
</dbReference>
<evidence type="ECO:0000256" key="10">
    <source>
        <dbReference type="ARBA" id="ARBA00022490"/>
    </source>
</evidence>
<dbReference type="Proteomes" id="UP000494106">
    <property type="component" value="Unassembled WGS sequence"/>
</dbReference>
<evidence type="ECO:0000259" key="26">
    <source>
        <dbReference type="Pfam" id="PF00763"/>
    </source>
</evidence>
<dbReference type="Pfam" id="PF02882">
    <property type="entry name" value="THF_DHG_CYH_C"/>
    <property type="match status" value="1"/>
</dbReference>
<dbReference type="EMBL" id="CADEBC010000525">
    <property type="protein sequence ID" value="CAB3245866.1"/>
    <property type="molecule type" value="Genomic_DNA"/>
</dbReference>
<gene>
    <name evidence="28" type="ORF">APLA_LOCUS10629</name>
</gene>
<dbReference type="InterPro" id="IPR027417">
    <property type="entry name" value="P-loop_NTPase"/>
</dbReference>